<dbReference type="InterPro" id="IPR036736">
    <property type="entry name" value="ACP-like_sf"/>
</dbReference>
<dbReference type="SMART" id="SM00825">
    <property type="entry name" value="PKS_KS"/>
    <property type="match status" value="1"/>
</dbReference>
<dbReference type="InterPro" id="IPR006162">
    <property type="entry name" value="Ppantetheine_attach_site"/>
</dbReference>
<protein>
    <recommendedName>
        <fullName evidence="12">6-methylsalicylic acid synthase</fullName>
    </recommendedName>
</protein>
<dbReference type="Gene3D" id="3.40.47.10">
    <property type="match status" value="1"/>
</dbReference>
<dbReference type="GO" id="GO:0044550">
    <property type="term" value="P:secondary metabolite biosynthetic process"/>
    <property type="evidence" value="ECO:0007669"/>
    <property type="project" value="TreeGrafter"/>
</dbReference>
<keyword evidence="11" id="KW-1185">Reference proteome</keyword>
<feature type="region of interest" description="C-terminal hotdog fold" evidence="5">
    <location>
        <begin position="1000"/>
        <end position="1144"/>
    </location>
</feature>
<dbReference type="PANTHER" id="PTHR43775:SF22">
    <property type="entry name" value="SYNTHASE, PUTATIVE (JCVI)-RELATED"/>
    <property type="match status" value="1"/>
</dbReference>
<dbReference type="InterPro" id="IPR057326">
    <property type="entry name" value="KR_dom"/>
</dbReference>
<dbReference type="SUPFAM" id="SSF51735">
    <property type="entry name" value="NAD(P)-binding Rossmann-fold domains"/>
    <property type="match status" value="2"/>
</dbReference>
<evidence type="ECO:0000313" key="10">
    <source>
        <dbReference type="EMBL" id="KAE8148403.1"/>
    </source>
</evidence>
<dbReference type="Pfam" id="PF02801">
    <property type="entry name" value="Ketoacyl-synt_C"/>
    <property type="match status" value="1"/>
</dbReference>
<evidence type="ECO:0000256" key="2">
    <source>
        <dbReference type="ARBA" id="ARBA00022553"/>
    </source>
</evidence>
<dbReference type="GO" id="GO:0031177">
    <property type="term" value="F:phosphopantetheine binding"/>
    <property type="evidence" value="ECO:0007669"/>
    <property type="project" value="InterPro"/>
</dbReference>
<dbReference type="InterPro" id="IPR013968">
    <property type="entry name" value="PKS_KR"/>
</dbReference>
<evidence type="ECO:0000256" key="1">
    <source>
        <dbReference type="ARBA" id="ARBA00022450"/>
    </source>
</evidence>
<feature type="domain" description="Carrier" evidence="7">
    <location>
        <begin position="1647"/>
        <end position="1721"/>
    </location>
</feature>
<dbReference type="SMART" id="SM00823">
    <property type="entry name" value="PKS_PP"/>
    <property type="match status" value="1"/>
</dbReference>
<feature type="region of interest" description="N-terminal hotdog fold" evidence="5">
    <location>
        <begin position="867"/>
        <end position="984"/>
    </location>
</feature>
<dbReference type="InterPro" id="IPR020841">
    <property type="entry name" value="PKS_Beta-ketoAc_synthase_dom"/>
</dbReference>
<dbReference type="InterPro" id="IPR009081">
    <property type="entry name" value="PP-bd_ACP"/>
</dbReference>
<dbReference type="Gene3D" id="3.10.129.110">
    <property type="entry name" value="Polyketide synthase dehydratase"/>
    <property type="match status" value="1"/>
</dbReference>
<dbReference type="InterPro" id="IPR014043">
    <property type="entry name" value="Acyl_transferase_dom"/>
</dbReference>
<dbReference type="Gene3D" id="3.30.70.3290">
    <property type="match status" value="2"/>
</dbReference>
<dbReference type="Pfam" id="PF00109">
    <property type="entry name" value="ketoacyl-synt"/>
    <property type="match status" value="1"/>
</dbReference>
<dbReference type="SMART" id="SM00822">
    <property type="entry name" value="PKS_KR"/>
    <property type="match status" value="1"/>
</dbReference>
<keyword evidence="2" id="KW-0597">Phosphoprotein</keyword>
<dbReference type="PANTHER" id="PTHR43775">
    <property type="entry name" value="FATTY ACID SYNTHASE"/>
    <property type="match status" value="1"/>
</dbReference>
<dbReference type="CDD" id="cd00833">
    <property type="entry name" value="PKS"/>
    <property type="match status" value="1"/>
</dbReference>
<keyword evidence="1" id="KW-0596">Phosphopantetheine</keyword>
<dbReference type="InterPro" id="IPR016036">
    <property type="entry name" value="Malonyl_transacylase_ACP-bd"/>
</dbReference>
<evidence type="ECO:0000256" key="6">
    <source>
        <dbReference type="SAM" id="MobiDB-lite"/>
    </source>
</evidence>
<dbReference type="Pfam" id="PF00550">
    <property type="entry name" value="PP-binding"/>
    <property type="match status" value="1"/>
</dbReference>
<keyword evidence="4" id="KW-0511">Multifunctional enzyme</keyword>
<dbReference type="GO" id="GO:0006633">
    <property type="term" value="P:fatty acid biosynthetic process"/>
    <property type="evidence" value="ECO:0007669"/>
    <property type="project" value="InterPro"/>
</dbReference>
<dbReference type="Gene3D" id="3.40.50.720">
    <property type="entry name" value="NAD(P)-binding Rossmann-like Domain"/>
    <property type="match status" value="1"/>
</dbReference>
<dbReference type="InterPro" id="IPR032821">
    <property type="entry name" value="PKS_assoc"/>
</dbReference>
<dbReference type="InterPro" id="IPR016039">
    <property type="entry name" value="Thiolase-like"/>
</dbReference>
<comment type="caution">
    <text evidence="5">Lacks conserved residue(s) required for the propagation of feature annotation.</text>
</comment>
<dbReference type="InterPro" id="IPR014031">
    <property type="entry name" value="Ketoacyl_synth_C"/>
</dbReference>
<evidence type="ECO:0008006" key="12">
    <source>
        <dbReference type="Google" id="ProtNLM"/>
    </source>
</evidence>
<evidence type="ECO:0000259" key="9">
    <source>
        <dbReference type="PROSITE" id="PS52019"/>
    </source>
</evidence>
<proteinExistence type="predicted"/>
<dbReference type="Gene3D" id="3.40.366.10">
    <property type="entry name" value="Malonyl-Coenzyme A Acyl Carrier Protein, domain 2"/>
    <property type="match status" value="2"/>
</dbReference>
<dbReference type="Pfam" id="PF00698">
    <property type="entry name" value="Acyl_transf_1"/>
    <property type="match status" value="1"/>
</dbReference>
<dbReference type="PROSITE" id="PS52019">
    <property type="entry name" value="PKS_MFAS_DH"/>
    <property type="match status" value="1"/>
</dbReference>
<dbReference type="InterPro" id="IPR001227">
    <property type="entry name" value="Ac_transferase_dom_sf"/>
</dbReference>
<feature type="domain" description="PKS/mFAS DH" evidence="9">
    <location>
        <begin position="867"/>
        <end position="1144"/>
    </location>
</feature>
<evidence type="ECO:0000256" key="3">
    <source>
        <dbReference type="ARBA" id="ARBA00022679"/>
    </source>
</evidence>
<dbReference type="Gene3D" id="1.10.1200.10">
    <property type="entry name" value="ACP-like"/>
    <property type="match status" value="1"/>
</dbReference>
<feature type="domain" description="Ketosynthase family 3 (KS3)" evidence="8">
    <location>
        <begin position="25"/>
        <end position="448"/>
    </location>
</feature>
<dbReference type="InterPro" id="IPR049900">
    <property type="entry name" value="PKS_mFAS_DH"/>
</dbReference>
<dbReference type="Pfam" id="PF16197">
    <property type="entry name" value="KAsynt_C_assoc"/>
    <property type="match status" value="1"/>
</dbReference>
<evidence type="ECO:0000259" key="7">
    <source>
        <dbReference type="PROSITE" id="PS50075"/>
    </source>
</evidence>
<dbReference type="PROSITE" id="PS50075">
    <property type="entry name" value="CARRIER"/>
    <property type="match status" value="1"/>
</dbReference>
<dbReference type="InterPro" id="IPR042104">
    <property type="entry name" value="PKS_dehydratase_sf"/>
</dbReference>
<dbReference type="SUPFAM" id="SSF53901">
    <property type="entry name" value="Thiolase-like"/>
    <property type="match status" value="1"/>
</dbReference>
<name>A0A5N6TPX5_ASPAV</name>
<dbReference type="Pfam" id="PF08659">
    <property type="entry name" value="KR"/>
    <property type="match status" value="1"/>
</dbReference>
<keyword evidence="3" id="KW-0808">Transferase</keyword>
<dbReference type="EMBL" id="ML742162">
    <property type="protein sequence ID" value="KAE8148403.1"/>
    <property type="molecule type" value="Genomic_DNA"/>
</dbReference>
<dbReference type="InterPro" id="IPR050091">
    <property type="entry name" value="PKS_NRPS_Biosynth_Enz"/>
</dbReference>
<evidence type="ECO:0000259" key="8">
    <source>
        <dbReference type="PROSITE" id="PS52004"/>
    </source>
</evidence>
<feature type="region of interest" description="Disordered" evidence="6">
    <location>
        <begin position="1617"/>
        <end position="1643"/>
    </location>
</feature>
<dbReference type="OrthoDB" id="5334845at2759"/>
<dbReference type="InterPro" id="IPR016035">
    <property type="entry name" value="Acyl_Trfase/lysoPLipase"/>
</dbReference>
<dbReference type="InterPro" id="IPR018201">
    <property type="entry name" value="Ketoacyl_synth_AS"/>
</dbReference>
<dbReference type="PROSITE" id="PS00012">
    <property type="entry name" value="PHOSPHOPANTETHEINE"/>
    <property type="match status" value="1"/>
</dbReference>
<dbReference type="SUPFAM" id="SSF52151">
    <property type="entry name" value="FabD/lysophospholipase-like"/>
    <property type="match status" value="1"/>
</dbReference>
<dbReference type="PROSITE" id="PS00606">
    <property type="entry name" value="KS3_1"/>
    <property type="match status" value="1"/>
</dbReference>
<dbReference type="SUPFAM" id="SSF55048">
    <property type="entry name" value="Probable ACP-binding domain of malonyl-CoA ACP transacylase"/>
    <property type="match status" value="1"/>
</dbReference>
<dbReference type="Proteomes" id="UP000325780">
    <property type="component" value="Unassembled WGS sequence"/>
</dbReference>
<dbReference type="PROSITE" id="PS52004">
    <property type="entry name" value="KS3_2"/>
    <property type="match status" value="1"/>
</dbReference>
<dbReference type="CDD" id="cd05274">
    <property type="entry name" value="KR_FAS_SDR_x"/>
    <property type="match status" value="1"/>
</dbReference>
<dbReference type="SMART" id="SM00827">
    <property type="entry name" value="PKS_AT"/>
    <property type="match status" value="1"/>
</dbReference>
<evidence type="ECO:0000313" key="11">
    <source>
        <dbReference type="Proteomes" id="UP000325780"/>
    </source>
</evidence>
<reference evidence="10 11" key="1">
    <citation type="submission" date="2019-04" db="EMBL/GenBank/DDBJ databases">
        <title>Friends and foes A comparative genomics study of 23 Aspergillus species from section Flavi.</title>
        <authorList>
            <consortium name="DOE Joint Genome Institute"/>
            <person name="Kjaerbolling I."/>
            <person name="Vesth T."/>
            <person name="Frisvad J.C."/>
            <person name="Nybo J.L."/>
            <person name="Theobald S."/>
            <person name="Kildgaard S."/>
            <person name="Isbrandt T."/>
            <person name="Kuo A."/>
            <person name="Sato A."/>
            <person name="Lyhne E.K."/>
            <person name="Kogle M.E."/>
            <person name="Wiebenga A."/>
            <person name="Kun R.S."/>
            <person name="Lubbers R.J."/>
            <person name="Makela M.R."/>
            <person name="Barry K."/>
            <person name="Chovatia M."/>
            <person name="Clum A."/>
            <person name="Daum C."/>
            <person name="Haridas S."/>
            <person name="He G."/>
            <person name="LaButti K."/>
            <person name="Lipzen A."/>
            <person name="Mondo S."/>
            <person name="Riley R."/>
            <person name="Salamov A."/>
            <person name="Simmons B.A."/>
            <person name="Magnuson J.K."/>
            <person name="Henrissat B."/>
            <person name="Mortensen U.H."/>
            <person name="Larsen T.O."/>
            <person name="Devries R.P."/>
            <person name="Grigoriev I.V."/>
            <person name="Machida M."/>
            <person name="Baker S.E."/>
            <person name="Andersen M.R."/>
        </authorList>
    </citation>
    <scope>NUCLEOTIDE SEQUENCE [LARGE SCALE GENOMIC DNA]</scope>
    <source>
        <strain evidence="10 11">IBT 18842</strain>
    </source>
</reference>
<organism evidence="10 11">
    <name type="scientific">Aspergillus avenaceus</name>
    <dbReference type="NCBI Taxonomy" id="36643"/>
    <lineage>
        <taxon>Eukaryota</taxon>
        <taxon>Fungi</taxon>
        <taxon>Dikarya</taxon>
        <taxon>Ascomycota</taxon>
        <taxon>Pezizomycotina</taxon>
        <taxon>Eurotiomycetes</taxon>
        <taxon>Eurotiomycetidae</taxon>
        <taxon>Eurotiales</taxon>
        <taxon>Aspergillaceae</taxon>
        <taxon>Aspergillus</taxon>
        <taxon>Aspergillus subgen. Circumdati</taxon>
    </lineage>
</organism>
<dbReference type="SMART" id="SM01294">
    <property type="entry name" value="PKS_PP_betabranch"/>
    <property type="match status" value="1"/>
</dbReference>
<gene>
    <name evidence="10" type="ORF">BDV25DRAFT_168491</name>
</gene>
<accession>A0A5N6TPX5</accession>
<sequence length="1725" mass="187930">MDPNQGVEVMPSRTILPITRGKDSRRDVAIVGMGCRLPGSNNSPDELWQSILNQKVASGEIPDMRWESYRRNPQSMEYLDSVPRRGYFLNSLEGFDASFFGISPKEAEQMDPQQRLALEVTWEALENAGIAYQSISGSDTAVYMGVNSDDYRKLLLEDAANVEPWMGIGTAYCGVANRISHQFNLVGPSAAVDAACASSLVAIHMGRQAILNEESKIAIVGGVNALIVPGLTIILKKAGALSPDGLCRPFDDAADGYGRGEGAAVIILKNMADAIADSDHILAVLKGTAVAQDGHTEGIMAPNSKAQELVAQKALEVAGVDASTVEYVEAHATSTAVGDPAEISALAAVYGQERDSDKPCFVGSVKANVGHLEAGAGVVGFIKAVLSVQKGILAPQANLEVLNTKVDWHRGIQVVEEVTEWPSSGHPRRASVCSYGFGGTVSHAIIEQYDPTDVSASPRDNILKTSKVLLLSATRQKLLPIQASTQARWISTVGRQHDLACIASTLATRRSHHKYRAAFVVDDHDDAALQLDSFSNSGSIKWATMGRVPEKNDRPIVWVFSGHGAQWSGMAQDLLRYPVFRNVIESVDMIVREEMGFSAVNVMETGHLGDSVQVQVLTYLMQIGLSELLHSCGVSCNAIIGHSVGEIAASVVAGCITSAEGALIVTRRAKLYRQLMGVGAMVLVQLPSGQAKEQITSLGTNRLVVAIDSSPSSCVISGPKEDIYNISSVLKDKGVKTFRVDTDIAFHQTTHLTSAVSAAAEDGMNVFLEVSSHHIISHSIEEALLNLGVENFTVCNTMIREMPAEKAILSSMCQLHCQGAKVDWKQYIQGAWASGVPTTAWAHKAFFRRINPYCAETITRTHDPIKHTLIGHRTVVAGGDTAVYSTCVNSQTKPFPGRYLLYDYEYIPAAVLMNTFLHGTGARELHNFYLHAPIIVNQPREVQLVVQSNQSRLWTRLIEGHKSETDDDWFMHTTGDWTIGLEGQPVAGDINIERTKSRLDEVLKSSFSVDYLASVGVTSMAFPWVVTEHRGNLNEMIARVDVAPKGGGGGEAPLDHRSWAPILDAATSVASTLFFDKPRLRIPTHVKNLRVLVQRPPRRIGWLLINKATEHDLTAHVNICDETGTIVLQIISMKFAEIEEATGARGSIDSLVHHLAWPPAIYSEIALSFNNIILASRDESLASIYASSLTKESQMNIFLTSSNKLVEGTECRGLLARTDTIIAYVPEYIRGTDQIVSASQTFSFDLINIVKFISTLAHPVKIFVLTYRVFAAESPTALAQACLLGLSRIIASEAPDIWGALIDLEDPVFPMTVIRYIQHHDVVRIFDGVPRSARLHPLPRDKLLKPWKQKSLLPHPSGTYLITSGLGDLGLETASFLVERGARRVILVSRRSLPHRKEWVTFNNSSSPIAPMLQKIQSMESHGATVRIISLDIASPDAATQLQSHLNDLCFPPVRGVIHAAGVLESGYVLSAQKDSFQHVLTPKGAGSLTLNTLFPPNTLDFMVFYSSCGQHFGFPGQGSYAAANAFLDSLATHRRSQGDNTVAIQWTSWRGIGMTKGSEFVEAESAMKGITDITPNEAFAAWMQISKYDIDQAMVVRSRVLDQHQPLPSPLLADIAVRNHSPSPNPSSSTPEDSLESHSAQKSQLESLDKCVRECVADVLQMDVDEVVSHEPLSKMGIDSVMTIQLRGMLQRHMGIAIPPTLVWEHPTVDHISAWLKVKVGERV</sequence>
<evidence type="ECO:0000256" key="4">
    <source>
        <dbReference type="ARBA" id="ARBA00023268"/>
    </source>
</evidence>
<dbReference type="InterPro" id="IPR036291">
    <property type="entry name" value="NAD(P)-bd_dom_sf"/>
</dbReference>
<dbReference type="GO" id="GO:0004312">
    <property type="term" value="F:fatty acid synthase activity"/>
    <property type="evidence" value="ECO:0007669"/>
    <property type="project" value="TreeGrafter"/>
</dbReference>
<dbReference type="InterPro" id="IPR014030">
    <property type="entry name" value="Ketoacyl_synth_N"/>
</dbReference>
<evidence type="ECO:0000256" key="5">
    <source>
        <dbReference type="PROSITE-ProRule" id="PRU01363"/>
    </source>
</evidence>
<dbReference type="InterPro" id="IPR020806">
    <property type="entry name" value="PKS_PP-bd"/>
</dbReference>
<dbReference type="GO" id="GO:0004315">
    <property type="term" value="F:3-oxoacyl-[acyl-carrier-protein] synthase activity"/>
    <property type="evidence" value="ECO:0007669"/>
    <property type="project" value="InterPro"/>
</dbReference>
<dbReference type="SUPFAM" id="SSF47336">
    <property type="entry name" value="ACP-like"/>
    <property type="match status" value="1"/>
</dbReference>